<dbReference type="OrthoDB" id="6058761at2"/>
<dbReference type="InterPro" id="IPR035958">
    <property type="entry name" value="SecB-like_sf"/>
</dbReference>
<dbReference type="eggNOG" id="ENOG502ZZ37">
    <property type="taxonomic scope" value="Bacteria"/>
</dbReference>
<dbReference type="SUPFAM" id="SSF54611">
    <property type="entry name" value="SecB-like"/>
    <property type="match status" value="1"/>
</dbReference>
<reference evidence="2" key="1">
    <citation type="submission" date="2011-06" db="EMBL/GenBank/DDBJ databases">
        <authorList>
            <consortium name="US DOE Joint Genome Institute (JGI-PGF)"/>
            <person name="Lucas S."/>
            <person name="Han J."/>
            <person name="Lapidus A."/>
            <person name="Cheng J.-F."/>
            <person name="Goodwin L."/>
            <person name="Pitluck S."/>
            <person name="Peters L."/>
            <person name="Land M.L."/>
            <person name="Hauser L."/>
            <person name="Vogl K."/>
            <person name="Liu Z."/>
            <person name="Overmann J."/>
            <person name="Frigaard N.-U."/>
            <person name="Bryant D.A."/>
            <person name="Woyke T.J."/>
        </authorList>
    </citation>
    <scope>NUCLEOTIDE SEQUENCE [LARGE SCALE GENOMIC DNA]</scope>
    <source>
        <strain evidence="2">970</strain>
    </source>
</reference>
<dbReference type="AlphaFoldDB" id="H8Z4S9"/>
<dbReference type="Gene3D" id="3.10.420.10">
    <property type="entry name" value="SecB-like"/>
    <property type="match status" value="1"/>
</dbReference>
<evidence type="ECO:0000313" key="2">
    <source>
        <dbReference type="Proteomes" id="UP000002964"/>
    </source>
</evidence>
<organism evidence="1 2">
    <name type="scientific">Thiorhodovibrio frisius</name>
    <dbReference type="NCBI Taxonomy" id="631362"/>
    <lineage>
        <taxon>Bacteria</taxon>
        <taxon>Pseudomonadati</taxon>
        <taxon>Pseudomonadota</taxon>
        <taxon>Gammaproteobacteria</taxon>
        <taxon>Chromatiales</taxon>
        <taxon>Chromatiaceae</taxon>
        <taxon>Thiorhodovibrio</taxon>
    </lineage>
</organism>
<name>H8Z4S9_9GAMM</name>
<dbReference type="EMBL" id="JH603170">
    <property type="protein sequence ID" value="EIC20336.1"/>
    <property type="molecule type" value="Genomic_DNA"/>
</dbReference>
<evidence type="ECO:0000313" key="1">
    <source>
        <dbReference type="EMBL" id="EIC20336.1"/>
    </source>
</evidence>
<gene>
    <name evidence="1" type="ORF">Thi970DRAFT_03963</name>
</gene>
<reference evidence="1 2" key="2">
    <citation type="submission" date="2011-11" db="EMBL/GenBank/DDBJ databases">
        <authorList>
            <consortium name="US DOE Joint Genome Institute"/>
            <person name="Lucas S."/>
            <person name="Han J."/>
            <person name="Lapidus A."/>
            <person name="Cheng J.-F."/>
            <person name="Goodwin L."/>
            <person name="Pitluck S."/>
            <person name="Peters L."/>
            <person name="Ovchinnikova G."/>
            <person name="Zhang X."/>
            <person name="Detter J.C."/>
            <person name="Han C."/>
            <person name="Tapia R."/>
            <person name="Land M."/>
            <person name="Hauser L."/>
            <person name="Kyrpides N."/>
            <person name="Ivanova N."/>
            <person name="Pagani I."/>
            <person name="Vogl K."/>
            <person name="Liu Z."/>
            <person name="Overmann J."/>
            <person name="Frigaard N.-U."/>
            <person name="Bryant D."/>
            <person name="Woyke T."/>
        </authorList>
    </citation>
    <scope>NUCLEOTIDE SEQUENCE [LARGE SCALE GENOMIC DNA]</scope>
    <source>
        <strain evidence="1 2">970</strain>
    </source>
</reference>
<dbReference type="STRING" id="631362.Thi970DRAFT_03963"/>
<sequence length="169" mass="19602">MISTGLQKAIDNLNIQDVYVRDQVASCIGDFDPKYSAEIERLSIQQMHVVKRASVAALDDESQLLRVFVRLGARWIDPEKKNEELAVRAVIEAEFIAEYQMTATLEQSCIDEFSLKNASYHIWPYWRELLSNQCARMHLPRLILPTVQFAHDRRQQTEHLDSDEQIAQK</sequence>
<dbReference type="Proteomes" id="UP000002964">
    <property type="component" value="Unassembled WGS sequence"/>
</dbReference>
<proteinExistence type="predicted"/>
<keyword evidence="2" id="KW-1185">Reference proteome</keyword>
<protein>
    <submittedName>
        <fullName evidence="1">Preprotein translocase subunit SecB</fullName>
    </submittedName>
</protein>
<dbReference type="HOGENOM" id="CLU_1641938_0_0_6"/>
<accession>H8Z4S9</accession>
<dbReference type="RefSeq" id="WP_009150739.1">
    <property type="nucleotide sequence ID" value="NZ_CP121471.1"/>
</dbReference>